<proteinExistence type="predicted"/>
<dbReference type="AlphaFoldDB" id="A0A1X2GYV6"/>
<name>A0A1X2GYV6_SYNRA</name>
<dbReference type="EMBL" id="MCGN01000021">
    <property type="protein sequence ID" value="ORY88941.1"/>
    <property type="molecule type" value="Genomic_DNA"/>
</dbReference>
<protein>
    <submittedName>
        <fullName evidence="1">Uncharacterized protein</fullName>
    </submittedName>
</protein>
<evidence type="ECO:0000313" key="1">
    <source>
        <dbReference type="EMBL" id="ORY88941.1"/>
    </source>
</evidence>
<organism evidence="1 2">
    <name type="scientific">Syncephalastrum racemosum</name>
    <name type="common">Filamentous fungus</name>
    <dbReference type="NCBI Taxonomy" id="13706"/>
    <lineage>
        <taxon>Eukaryota</taxon>
        <taxon>Fungi</taxon>
        <taxon>Fungi incertae sedis</taxon>
        <taxon>Mucoromycota</taxon>
        <taxon>Mucoromycotina</taxon>
        <taxon>Mucoromycetes</taxon>
        <taxon>Mucorales</taxon>
        <taxon>Syncephalastraceae</taxon>
        <taxon>Syncephalastrum</taxon>
    </lineage>
</organism>
<gene>
    <name evidence="1" type="ORF">BCR43DRAFT_509308</name>
</gene>
<accession>A0A1X2GYV6</accession>
<dbReference type="InParanoid" id="A0A1X2GYV6"/>
<reference evidence="1 2" key="1">
    <citation type="submission" date="2016-07" db="EMBL/GenBank/DDBJ databases">
        <title>Pervasive Adenine N6-methylation of Active Genes in Fungi.</title>
        <authorList>
            <consortium name="DOE Joint Genome Institute"/>
            <person name="Mondo S.J."/>
            <person name="Dannebaum R.O."/>
            <person name="Kuo R.C."/>
            <person name="Labutti K."/>
            <person name="Haridas S."/>
            <person name="Kuo A."/>
            <person name="Salamov A."/>
            <person name="Ahrendt S.R."/>
            <person name="Lipzen A."/>
            <person name="Sullivan W."/>
            <person name="Andreopoulos W.B."/>
            <person name="Clum A."/>
            <person name="Lindquist E."/>
            <person name="Daum C."/>
            <person name="Ramamoorthy G.K."/>
            <person name="Gryganskyi A."/>
            <person name="Culley D."/>
            <person name="Magnuson J.K."/>
            <person name="James T.Y."/>
            <person name="O'Malley M.A."/>
            <person name="Stajich J.E."/>
            <person name="Spatafora J.W."/>
            <person name="Visel A."/>
            <person name="Grigoriev I.V."/>
        </authorList>
    </citation>
    <scope>NUCLEOTIDE SEQUENCE [LARGE SCALE GENOMIC DNA]</scope>
    <source>
        <strain evidence="1 2">NRRL 2496</strain>
    </source>
</reference>
<keyword evidence="2" id="KW-1185">Reference proteome</keyword>
<sequence>MNLLAPTPSHRDSLARGIAVFETKLTPESVCPVLNKIYFKHKVPYAALTLPWLRRLALASSAMGSSLDRTPTSLCCFRIKQASRIPGLTRSRLGMSLPDFFTAGLVTVVSLAKTAGYIDTVCTQQPFEYKWVLTVEICVSLINLSTHVNSGKGIMEAANDHLLAFF</sequence>
<comment type="caution">
    <text evidence="1">The sequence shown here is derived from an EMBL/GenBank/DDBJ whole genome shotgun (WGS) entry which is preliminary data.</text>
</comment>
<evidence type="ECO:0000313" key="2">
    <source>
        <dbReference type="Proteomes" id="UP000242180"/>
    </source>
</evidence>
<dbReference type="Proteomes" id="UP000242180">
    <property type="component" value="Unassembled WGS sequence"/>
</dbReference>